<dbReference type="SUPFAM" id="SSF53335">
    <property type="entry name" value="S-adenosyl-L-methionine-dependent methyltransferases"/>
    <property type="match status" value="1"/>
</dbReference>
<keyword evidence="5" id="KW-1185">Reference proteome</keyword>
<organism evidence="4 5">
    <name type="scientific">Halonotius terrestris</name>
    <dbReference type="NCBI Taxonomy" id="2487750"/>
    <lineage>
        <taxon>Archaea</taxon>
        <taxon>Methanobacteriati</taxon>
        <taxon>Methanobacteriota</taxon>
        <taxon>Stenosarchaea group</taxon>
        <taxon>Halobacteria</taxon>
        <taxon>Halobacteriales</taxon>
        <taxon>Haloferacaceae</taxon>
        <taxon>Halonotius</taxon>
    </lineage>
</organism>
<evidence type="ECO:0000259" key="3">
    <source>
        <dbReference type="Pfam" id="PF13649"/>
    </source>
</evidence>
<dbReference type="Pfam" id="PF13649">
    <property type="entry name" value="Methyltransf_25"/>
    <property type="match status" value="1"/>
</dbReference>
<dbReference type="EMBL" id="RKLU01000004">
    <property type="protein sequence ID" value="TQQ79989.1"/>
    <property type="molecule type" value="Genomic_DNA"/>
</dbReference>
<name>A0A8J8P8P2_9EURY</name>
<keyword evidence="2" id="KW-0808">Transferase</keyword>
<sequence length="258" mass="28127">MPDSDPTTNEWDGSDYDATCDFVHNAASDLVDVLDPQPSERVLDLGCGTGHLTEAIRERGATAVGIDNAESMIAEAREQYPECEFVHADARSYEPDGSFDAVFSNAALHWIPDADQDALLDTVADALEPGGRFVAECGGIGNVAAIRAAVADALAERGYDSDNPWYFPSIGEYASRLEAHGFEVRMAELFDRPTTLEGGDGGLREWLDMFGDPVFGPLSEAEQKAVVSDVEDALREDLFRDGSWIADYRRLRFVAVKP</sequence>
<evidence type="ECO:0000256" key="2">
    <source>
        <dbReference type="ARBA" id="ARBA00022679"/>
    </source>
</evidence>
<dbReference type="InterPro" id="IPR029063">
    <property type="entry name" value="SAM-dependent_MTases_sf"/>
</dbReference>
<dbReference type="AlphaFoldDB" id="A0A8J8P8P2"/>
<dbReference type="Gene3D" id="3.40.50.150">
    <property type="entry name" value="Vaccinia Virus protein VP39"/>
    <property type="match status" value="1"/>
</dbReference>
<dbReference type="CDD" id="cd02440">
    <property type="entry name" value="AdoMet_MTases"/>
    <property type="match status" value="1"/>
</dbReference>
<dbReference type="GO" id="GO:0008168">
    <property type="term" value="F:methyltransferase activity"/>
    <property type="evidence" value="ECO:0007669"/>
    <property type="project" value="UniProtKB-KW"/>
</dbReference>
<dbReference type="PANTHER" id="PTHR43861:SF1">
    <property type="entry name" value="TRANS-ACONITATE 2-METHYLTRANSFERASE"/>
    <property type="match status" value="1"/>
</dbReference>
<accession>A0A8J8P8P2</accession>
<dbReference type="GO" id="GO:0032259">
    <property type="term" value="P:methylation"/>
    <property type="evidence" value="ECO:0007669"/>
    <property type="project" value="UniProtKB-KW"/>
</dbReference>
<dbReference type="OrthoDB" id="11691at2157"/>
<evidence type="ECO:0000256" key="1">
    <source>
        <dbReference type="ARBA" id="ARBA00022603"/>
    </source>
</evidence>
<evidence type="ECO:0000313" key="4">
    <source>
        <dbReference type="EMBL" id="TQQ79989.1"/>
    </source>
</evidence>
<reference evidence="4" key="1">
    <citation type="submission" date="2019-02" db="EMBL/GenBank/DDBJ databases">
        <title>Halonotius sp. a new haloarchaeum isolated from saline soil.</title>
        <authorList>
            <person name="Duran-Viseras A."/>
            <person name="Sanchez-Porro C."/>
            <person name="Ventosa A."/>
        </authorList>
    </citation>
    <scope>NUCLEOTIDE SEQUENCE</scope>
    <source>
        <strain evidence="4">F15B</strain>
    </source>
</reference>
<dbReference type="InterPro" id="IPR041698">
    <property type="entry name" value="Methyltransf_25"/>
</dbReference>
<protein>
    <submittedName>
        <fullName evidence="4">Methyltransferase domain-containing protein</fullName>
    </submittedName>
</protein>
<feature type="domain" description="Methyltransferase" evidence="3">
    <location>
        <begin position="42"/>
        <end position="131"/>
    </location>
</feature>
<dbReference type="RefSeq" id="WP_142980180.1">
    <property type="nucleotide sequence ID" value="NZ_RKLU01000004.1"/>
</dbReference>
<keyword evidence="1 4" id="KW-0489">Methyltransferase</keyword>
<gene>
    <name evidence="4" type="ORF">EGH24_10970</name>
</gene>
<dbReference type="PANTHER" id="PTHR43861">
    <property type="entry name" value="TRANS-ACONITATE 2-METHYLTRANSFERASE-RELATED"/>
    <property type="match status" value="1"/>
</dbReference>
<evidence type="ECO:0000313" key="5">
    <source>
        <dbReference type="Proteomes" id="UP000705823"/>
    </source>
</evidence>
<dbReference type="Proteomes" id="UP000705823">
    <property type="component" value="Unassembled WGS sequence"/>
</dbReference>
<comment type="caution">
    <text evidence="4">The sequence shown here is derived from an EMBL/GenBank/DDBJ whole genome shotgun (WGS) entry which is preliminary data.</text>
</comment>
<proteinExistence type="predicted"/>